<evidence type="ECO:0000313" key="7">
    <source>
        <dbReference type="EMBL" id="EFJ13285.1"/>
    </source>
</evidence>
<comment type="similarity">
    <text evidence="2">Belongs to the 4-toluene sulfonate uptake permease (TSUP) (TC 2.A.102) family.</text>
</comment>
<evidence type="ECO:0000256" key="2">
    <source>
        <dbReference type="ARBA" id="ARBA00009142"/>
    </source>
</evidence>
<feature type="transmembrane region" description="Helical" evidence="6">
    <location>
        <begin position="179"/>
        <end position="198"/>
    </location>
</feature>
<feature type="transmembrane region" description="Helical" evidence="6">
    <location>
        <begin position="293"/>
        <end position="313"/>
    </location>
</feature>
<evidence type="ECO:0000256" key="1">
    <source>
        <dbReference type="ARBA" id="ARBA00004141"/>
    </source>
</evidence>
<accession>D8SQL0</accession>
<keyword evidence="4 6" id="KW-1133">Transmembrane helix</keyword>
<feature type="transmembrane region" description="Helical" evidence="6">
    <location>
        <begin position="6"/>
        <end position="30"/>
    </location>
</feature>
<dbReference type="KEGG" id="smo:SELMODRAFT_446339"/>
<evidence type="ECO:0000256" key="5">
    <source>
        <dbReference type="ARBA" id="ARBA00023136"/>
    </source>
</evidence>
<feature type="transmembrane region" description="Helical" evidence="6">
    <location>
        <begin position="319"/>
        <end position="338"/>
    </location>
</feature>
<organism evidence="8">
    <name type="scientific">Selaginella moellendorffii</name>
    <name type="common">Spikemoss</name>
    <dbReference type="NCBI Taxonomy" id="88036"/>
    <lineage>
        <taxon>Eukaryota</taxon>
        <taxon>Viridiplantae</taxon>
        <taxon>Streptophyta</taxon>
        <taxon>Embryophyta</taxon>
        <taxon>Tracheophyta</taxon>
        <taxon>Lycopodiopsida</taxon>
        <taxon>Selaginellales</taxon>
        <taxon>Selaginellaceae</taxon>
        <taxon>Selaginella</taxon>
    </lineage>
</organism>
<dbReference type="GO" id="GO:0016020">
    <property type="term" value="C:membrane"/>
    <property type="evidence" value="ECO:0007669"/>
    <property type="project" value="UniProtKB-SubCell"/>
</dbReference>
<evidence type="ECO:0008006" key="9">
    <source>
        <dbReference type="Google" id="ProtNLM"/>
    </source>
</evidence>
<dbReference type="HOGENOM" id="CLU_029011_0_0_1"/>
<dbReference type="GO" id="GO:0031464">
    <property type="term" value="C:Cul4A-RING E3 ubiquitin ligase complex"/>
    <property type="evidence" value="ECO:0000318"/>
    <property type="project" value="GO_Central"/>
</dbReference>
<evidence type="ECO:0000256" key="4">
    <source>
        <dbReference type="ARBA" id="ARBA00022989"/>
    </source>
</evidence>
<gene>
    <name evidence="7" type="ORF">SELMODRAFT_446339</name>
</gene>
<dbReference type="InterPro" id="IPR002781">
    <property type="entry name" value="TM_pro_TauE-like"/>
</dbReference>
<evidence type="ECO:0000313" key="8">
    <source>
        <dbReference type="Proteomes" id="UP000001514"/>
    </source>
</evidence>
<dbReference type="FunCoup" id="D8SQL0">
    <property type="interactions" value="285"/>
</dbReference>
<dbReference type="PANTHER" id="PTHR14255">
    <property type="entry name" value="CEREBLON"/>
    <property type="match status" value="1"/>
</dbReference>
<feature type="transmembrane region" description="Helical" evidence="6">
    <location>
        <begin position="210"/>
        <end position="232"/>
    </location>
</feature>
<sequence>MVLGSVVAFLGAMFANAAGVGGGGLFVPLFRLLIGFDVKTSAALSKSMIMGGAVASALYNLPSKHPVLDKPLIDYDLALLIQPMLLLGISIGVMCNVMFPDWILTVLLVAVLTGMAFKTFNKGACTWSTESEQKAHCCDTGEEGFVSNSRTEPSSSLEQGLLAKSEQCAPEGLPSSIKWANICLLCTVWTVYLILQLLKSGAATCGRLYWILTVLQAPVSIGATAIGVWRIYRRGDFGKEKPASGPTCEQLFLYPLYAVLAGVVGGLLGIGGGMILAPLFLELGIIPQVTSATTTFIVVFSSSMSVVEFYLLGRLPVRFAAYFTTLCGIAALVGLHATKLFIRRYGRTSFIIFILAAIIGSSAIILGIIGGFADIRRYIAGEYMGFHSLCED</sequence>
<keyword evidence="5 6" id="KW-0472">Membrane</keyword>
<keyword evidence="8" id="KW-1185">Reference proteome</keyword>
<dbReference type="Pfam" id="PF01925">
    <property type="entry name" value="TauE"/>
    <property type="match status" value="2"/>
</dbReference>
<dbReference type="eggNOG" id="ENOG502QS2K">
    <property type="taxonomic scope" value="Eukaryota"/>
</dbReference>
<comment type="subcellular location">
    <subcellularLocation>
        <location evidence="1">Membrane</location>
        <topology evidence="1">Multi-pass membrane protein</topology>
    </subcellularLocation>
</comment>
<proteinExistence type="inferred from homology"/>
<feature type="transmembrane region" description="Helical" evidence="6">
    <location>
        <begin position="350"/>
        <end position="373"/>
    </location>
</feature>
<name>D8SQL0_SELML</name>
<dbReference type="EMBL" id="GL377634">
    <property type="protein sequence ID" value="EFJ13285.1"/>
    <property type="molecule type" value="Genomic_DNA"/>
</dbReference>
<dbReference type="OMA" id="NMVHKIQ"/>
<evidence type="ECO:0000256" key="6">
    <source>
        <dbReference type="SAM" id="Phobius"/>
    </source>
</evidence>
<dbReference type="STRING" id="88036.D8SQL0"/>
<evidence type="ECO:0000256" key="3">
    <source>
        <dbReference type="ARBA" id="ARBA00022692"/>
    </source>
</evidence>
<dbReference type="PANTHER" id="PTHR14255:SF1">
    <property type="entry name" value="SULFITE EXPORTER TAUE_SAFE FAMILY PROTEIN 3"/>
    <property type="match status" value="1"/>
</dbReference>
<dbReference type="GO" id="GO:0043161">
    <property type="term" value="P:proteasome-mediated ubiquitin-dependent protein catabolic process"/>
    <property type="evidence" value="ECO:0000318"/>
    <property type="project" value="GO_Central"/>
</dbReference>
<keyword evidence="3 6" id="KW-0812">Transmembrane</keyword>
<reference evidence="7 8" key="1">
    <citation type="journal article" date="2011" name="Science">
        <title>The Selaginella genome identifies genetic changes associated with the evolution of vascular plants.</title>
        <authorList>
            <person name="Banks J.A."/>
            <person name="Nishiyama T."/>
            <person name="Hasebe M."/>
            <person name="Bowman J.L."/>
            <person name="Gribskov M."/>
            <person name="dePamphilis C."/>
            <person name="Albert V.A."/>
            <person name="Aono N."/>
            <person name="Aoyama T."/>
            <person name="Ambrose B.A."/>
            <person name="Ashton N.W."/>
            <person name="Axtell M.J."/>
            <person name="Barker E."/>
            <person name="Barker M.S."/>
            <person name="Bennetzen J.L."/>
            <person name="Bonawitz N.D."/>
            <person name="Chapple C."/>
            <person name="Cheng C."/>
            <person name="Correa L.G."/>
            <person name="Dacre M."/>
            <person name="DeBarry J."/>
            <person name="Dreyer I."/>
            <person name="Elias M."/>
            <person name="Engstrom E.M."/>
            <person name="Estelle M."/>
            <person name="Feng L."/>
            <person name="Finet C."/>
            <person name="Floyd S.K."/>
            <person name="Frommer W.B."/>
            <person name="Fujita T."/>
            <person name="Gramzow L."/>
            <person name="Gutensohn M."/>
            <person name="Harholt J."/>
            <person name="Hattori M."/>
            <person name="Heyl A."/>
            <person name="Hirai T."/>
            <person name="Hiwatashi Y."/>
            <person name="Ishikawa M."/>
            <person name="Iwata M."/>
            <person name="Karol K.G."/>
            <person name="Koehler B."/>
            <person name="Kolukisaoglu U."/>
            <person name="Kubo M."/>
            <person name="Kurata T."/>
            <person name="Lalonde S."/>
            <person name="Li K."/>
            <person name="Li Y."/>
            <person name="Litt A."/>
            <person name="Lyons E."/>
            <person name="Manning G."/>
            <person name="Maruyama T."/>
            <person name="Michael T.P."/>
            <person name="Mikami K."/>
            <person name="Miyazaki S."/>
            <person name="Morinaga S."/>
            <person name="Murata T."/>
            <person name="Mueller-Roeber B."/>
            <person name="Nelson D.R."/>
            <person name="Obara M."/>
            <person name="Oguri Y."/>
            <person name="Olmstead R.G."/>
            <person name="Onodera N."/>
            <person name="Petersen B.L."/>
            <person name="Pils B."/>
            <person name="Prigge M."/>
            <person name="Rensing S.A."/>
            <person name="Riano-Pachon D.M."/>
            <person name="Roberts A.W."/>
            <person name="Sato Y."/>
            <person name="Scheller H.V."/>
            <person name="Schulz B."/>
            <person name="Schulz C."/>
            <person name="Shakirov E.V."/>
            <person name="Shibagaki N."/>
            <person name="Shinohara N."/>
            <person name="Shippen D.E."/>
            <person name="Soerensen I."/>
            <person name="Sotooka R."/>
            <person name="Sugimoto N."/>
            <person name="Sugita M."/>
            <person name="Sumikawa N."/>
            <person name="Tanurdzic M."/>
            <person name="Theissen G."/>
            <person name="Ulvskov P."/>
            <person name="Wakazuki S."/>
            <person name="Weng J.K."/>
            <person name="Willats W.W."/>
            <person name="Wipf D."/>
            <person name="Wolf P.G."/>
            <person name="Yang L."/>
            <person name="Zimmer A.D."/>
            <person name="Zhu Q."/>
            <person name="Mitros T."/>
            <person name="Hellsten U."/>
            <person name="Loque D."/>
            <person name="Otillar R."/>
            <person name="Salamov A."/>
            <person name="Schmutz J."/>
            <person name="Shapiro H."/>
            <person name="Lindquist E."/>
            <person name="Lucas S."/>
            <person name="Rokhsar D."/>
            <person name="Grigoriev I.V."/>
        </authorList>
    </citation>
    <scope>NUCLEOTIDE SEQUENCE [LARGE SCALE GENOMIC DNA]</scope>
</reference>
<dbReference type="Proteomes" id="UP000001514">
    <property type="component" value="Unassembled WGS sequence"/>
</dbReference>
<dbReference type="InParanoid" id="D8SQL0"/>
<dbReference type="Gramene" id="EFJ13285">
    <property type="protein sequence ID" value="EFJ13285"/>
    <property type="gene ID" value="SELMODRAFT_446339"/>
</dbReference>
<feature type="transmembrane region" description="Helical" evidence="6">
    <location>
        <begin position="252"/>
        <end position="281"/>
    </location>
</feature>
<protein>
    <recommendedName>
        <fullName evidence="9">Sulfite exporter TauE/SafE family protein</fullName>
    </recommendedName>
</protein>
<dbReference type="AlphaFoldDB" id="D8SQL0"/>